<gene>
    <name evidence="1" type="ORF">GCM10010987_42190</name>
</gene>
<reference evidence="1" key="2">
    <citation type="submission" date="2022-12" db="EMBL/GenBank/DDBJ databases">
        <authorList>
            <person name="Sun Q."/>
            <person name="Zhou Y."/>
        </authorList>
    </citation>
    <scope>NUCLEOTIDE SEQUENCE</scope>
    <source>
        <strain evidence="1">CGMCC 1.15034</strain>
    </source>
</reference>
<dbReference type="CDD" id="cd06325">
    <property type="entry name" value="PBP1_ABC_unchar_transporter"/>
    <property type="match status" value="1"/>
</dbReference>
<accession>A0AA87W5R1</accession>
<sequence>MGRAGWVEDGNVHIDYRFGGALSDLANTKASAAELVALAPEVIYAQGLPATLALRQQTTTIPIVFTQVIDPVGFRLADSLGHPGGNVTGFVTWDFAIGGKWMELLRELDPKLARVAILFNPETAPYAPGLVVAARDAASGVEVIEMRTHDDAETEAQLQAFSRTPNSSLLVIPEPFTNGHRDHIVAQCARFRVPALNSVLGAVDSGALMSYTFVWDELVSAPVDYIDRILKGASPRDLPIQAPRRYELVINLKMAKALGLDMPPALLARADRVIE</sequence>
<dbReference type="Pfam" id="PF04392">
    <property type="entry name" value="ABC_sub_bind"/>
    <property type="match status" value="1"/>
</dbReference>
<name>A0AA87W5R1_9BRAD</name>
<protein>
    <submittedName>
        <fullName evidence="1">ABC transporter substrate-binding protein</fullName>
    </submittedName>
</protein>
<dbReference type="AlphaFoldDB" id="A0AA87W5R1"/>
<organism evidence="1 2">
    <name type="scientific">Bradyrhizobium guangdongense</name>
    <dbReference type="NCBI Taxonomy" id="1325090"/>
    <lineage>
        <taxon>Bacteria</taxon>
        <taxon>Pseudomonadati</taxon>
        <taxon>Pseudomonadota</taxon>
        <taxon>Alphaproteobacteria</taxon>
        <taxon>Hyphomicrobiales</taxon>
        <taxon>Nitrobacteraceae</taxon>
        <taxon>Bradyrhizobium</taxon>
    </lineage>
</organism>
<proteinExistence type="predicted"/>
<comment type="caution">
    <text evidence="1">The sequence shown here is derived from an EMBL/GenBank/DDBJ whole genome shotgun (WGS) entry which is preliminary data.</text>
</comment>
<evidence type="ECO:0000313" key="2">
    <source>
        <dbReference type="Proteomes" id="UP000625079"/>
    </source>
</evidence>
<dbReference type="PANTHER" id="PTHR35271:SF1">
    <property type="entry name" value="ABC TRANSPORTER, SUBSTRATE-BINDING LIPOPROTEIN"/>
    <property type="match status" value="1"/>
</dbReference>
<dbReference type="PANTHER" id="PTHR35271">
    <property type="entry name" value="ABC TRANSPORTER, SUBSTRATE-BINDING LIPOPROTEIN-RELATED"/>
    <property type="match status" value="1"/>
</dbReference>
<dbReference type="Gene3D" id="3.40.50.2300">
    <property type="match status" value="2"/>
</dbReference>
<dbReference type="InterPro" id="IPR007487">
    <property type="entry name" value="ABC_transpt-TYRBP-like"/>
</dbReference>
<evidence type="ECO:0000313" key="1">
    <source>
        <dbReference type="EMBL" id="GGI26998.1"/>
    </source>
</evidence>
<dbReference type="EMBL" id="BMHC01000009">
    <property type="protein sequence ID" value="GGI26998.1"/>
    <property type="molecule type" value="Genomic_DNA"/>
</dbReference>
<reference evidence="1" key="1">
    <citation type="journal article" date="2014" name="Int. J. Syst. Evol. Microbiol.">
        <title>Complete genome sequence of Corynebacterium casei LMG S-19264T (=DSM 44701T), isolated from a smear-ripened cheese.</title>
        <authorList>
            <consortium name="US DOE Joint Genome Institute (JGI-PGF)"/>
            <person name="Walter F."/>
            <person name="Albersmeier A."/>
            <person name="Kalinowski J."/>
            <person name="Ruckert C."/>
        </authorList>
    </citation>
    <scope>NUCLEOTIDE SEQUENCE</scope>
    <source>
        <strain evidence="1">CGMCC 1.15034</strain>
    </source>
</reference>
<dbReference type="Proteomes" id="UP000625079">
    <property type="component" value="Unassembled WGS sequence"/>
</dbReference>